<keyword evidence="9" id="KW-0119">Carbohydrate metabolism</keyword>
<dbReference type="PANTHER" id="PTHR46471">
    <property type="entry name" value="CHITIN DEACETYLASE"/>
    <property type="match status" value="1"/>
</dbReference>
<name>A0AAD7MKU4_9AGAR</name>
<dbReference type="EMBL" id="JARKIB010000210">
    <property type="protein sequence ID" value="KAJ7723582.1"/>
    <property type="molecule type" value="Genomic_DNA"/>
</dbReference>
<dbReference type="Proteomes" id="UP001215598">
    <property type="component" value="Unassembled WGS sequence"/>
</dbReference>
<dbReference type="InterPro" id="IPR002509">
    <property type="entry name" value="NODB_dom"/>
</dbReference>
<dbReference type="CDD" id="cd00118">
    <property type="entry name" value="LysM"/>
    <property type="match status" value="3"/>
</dbReference>
<keyword evidence="4" id="KW-0325">Glycoprotein</keyword>
<comment type="caution">
    <text evidence="15">The sequence shown here is derived from an EMBL/GenBank/DDBJ whole genome shotgun (WGS) entry which is preliminary data.</text>
</comment>
<evidence type="ECO:0000259" key="14">
    <source>
        <dbReference type="PROSITE" id="PS51782"/>
    </source>
</evidence>
<dbReference type="Gene3D" id="3.10.350.10">
    <property type="entry name" value="LysM domain"/>
    <property type="match status" value="3"/>
</dbReference>
<dbReference type="EMBL" id="JARKIB010000235">
    <property type="protein sequence ID" value="KAJ7720958.1"/>
    <property type="molecule type" value="Genomic_DNA"/>
</dbReference>
<evidence type="ECO:0008006" key="19">
    <source>
        <dbReference type="Google" id="ProtNLM"/>
    </source>
</evidence>
<accession>A0AAD7MKU4</accession>
<evidence type="ECO:0000313" key="18">
    <source>
        <dbReference type="Proteomes" id="UP001215598"/>
    </source>
</evidence>
<sequence length="471" mass="49225">MRIGQVLFTLSTASTVWSRNLEHRATPQAYTACSNANDIALTFDDGPYIYLRTISDHFTATGAKATFFMNGNNFDCIYDADRISDVRYAYAAGHQISSHTWAHADLTTLSMAQIQDAMFRMEEAFSRIIGIKPAFMRPPYGNYNSNIQSIAAARGQSLALWDWDTGDADGNTTAQSEALYNDVVNAKVRNALILEHETKESTADTLVPFAIQLFQSKGYNLVSMAQCLGVDPYQAVGVPQQQSASWTCNGSPDPGQACGGSIACETGTPVFSSTAPSGPTSTPMSMSTSTPSSTSTSSSPSSTPSGGCGQTYTVVSGDTCSVIESRTGVSDAQLHALNPVINSGCTNLQIGQILCLGTSGGGGSGCTQTYTVVSGDTCSAIELRTGVSDAQLHALNPTINSGCTNLQIGQILCLNSGGGGSGCTQTYTVVSGDTCSAIELRAGVSDAQLHALNPGINSGCTNLQIGQILCL</sequence>
<evidence type="ECO:0000313" key="16">
    <source>
        <dbReference type="EMBL" id="KAJ7720958.1"/>
    </source>
</evidence>
<evidence type="ECO:0000256" key="8">
    <source>
        <dbReference type="ARBA" id="ARBA00023136"/>
    </source>
</evidence>
<evidence type="ECO:0000256" key="10">
    <source>
        <dbReference type="ARBA" id="ARBA00023288"/>
    </source>
</evidence>
<dbReference type="InterPro" id="IPR036779">
    <property type="entry name" value="LysM_dom_sf"/>
</dbReference>
<evidence type="ECO:0000256" key="3">
    <source>
        <dbReference type="ARBA" id="ARBA00022475"/>
    </source>
</evidence>
<feature type="domain" description="LysM" evidence="14">
    <location>
        <begin position="425"/>
        <end position="471"/>
    </location>
</feature>
<feature type="domain" description="NodB homology" evidence="13">
    <location>
        <begin position="37"/>
        <end position="222"/>
    </location>
</feature>
<dbReference type="SMART" id="SM00257">
    <property type="entry name" value="LysM"/>
    <property type="match status" value="3"/>
</dbReference>
<evidence type="ECO:0000256" key="5">
    <source>
        <dbReference type="ARBA" id="ARBA00022723"/>
    </source>
</evidence>
<reference evidence="15" key="1">
    <citation type="submission" date="2023-03" db="EMBL/GenBank/DDBJ databases">
        <title>Massive genome expansion in bonnet fungi (Mycena s.s.) driven by repeated elements and novel gene families across ecological guilds.</title>
        <authorList>
            <consortium name="Lawrence Berkeley National Laboratory"/>
            <person name="Harder C.B."/>
            <person name="Miyauchi S."/>
            <person name="Viragh M."/>
            <person name="Kuo A."/>
            <person name="Thoen E."/>
            <person name="Andreopoulos B."/>
            <person name="Lu D."/>
            <person name="Skrede I."/>
            <person name="Drula E."/>
            <person name="Henrissat B."/>
            <person name="Morin E."/>
            <person name="Kohler A."/>
            <person name="Barry K."/>
            <person name="LaButti K."/>
            <person name="Morin E."/>
            <person name="Salamov A."/>
            <person name="Lipzen A."/>
            <person name="Mereny Z."/>
            <person name="Hegedus B."/>
            <person name="Baldrian P."/>
            <person name="Stursova M."/>
            <person name="Weitz H."/>
            <person name="Taylor A."/>
            <person name="Grigoriev I.V."/>
            <person name="Nagy L.G."/>
            <person name="Martin F."/>
            <person name="Kauserud H."/>
        </authorList>
    </citation>
    <scope>NUCLEOTIDE SEQUENCE</scope>
    <source>
        <strain evidence="15">CBHHK182m</strain>
    </source>
</reference>
<dbReference type="SUPFAM" id="SSF54106">
    <property type="entry name" value="LysM domain"/>
    <property type="match status" value="3"/>
</dbReference>
<dbReference type="GO" id="GO:0016810">
    <property type="term" value="F:hydrolase activity, acting on carbon-nitrogen (but not peptide) bonds"/>
    <property type="evidence" value="ECO:0007669"/>
    <property type="project" value="InterPro"/>
</dbReference>
<keyword evidence="6" id="KW-0732">Signal</keyword>
<evidence type="ECO:0000256" key="2">
    <source>
        <dbReference type="ARBA" id="ARBA00004609"/>
    </source>
</evidence>
<dbReference type="Pfam" id="PF01522">
    <property type="entry name" value="Polysacc_deac_1"/>
    <property type="match status" value="1"/>
</dbReference>
<keyword evidence="7" id="KW-0378">Hydrolase</keyword>
<dbReference type="Pfam" id="PF01476">
    <property type="entry name" value="LysM"/>
    <property type="match status" value="3"/>
</dbReference>
<keyword evidence="4" id="KW-0336">GPI-anchor</keyword>
<dbReference type="InterPro" id="IPR011330">
    <property type="entry name" value="Glyco_hydro/deAcase_b/a-brl"/>
</dbReference>
<keyword evidence="11" id="KW-0961">Cell wall biogenesis/degradation</keyword>
<gene>
    <name evidence="17" type="ORF">B0H16DRAFT_1598589</name>
    <name evidence="15" type="ORF">B0H16DRAFT_1603787</name>
    <name evidence="16" type="ORF">B0H16DRAFT_1603794</name>
</gene>
<dbReference type="GO" id="GO:0071555">
    <property type="term" value="P:cell wall organization"/>
    <property type="evidence" value="ECO:0007669"/>
    <property type="project" value="UniProtKB-KW"/>
</dbReference>
<dbReference type="GO" id="GO:0098552">
    <property type="term" value="C:side of membrane"/>
    <property type="evidence" value="ECO:0007669"/>
    <property type="project" value="UniProtKB-KW"/>
</dbReference>
<dbReference type="Gene3D" id="3.20.20.370">
    <property type="entry name" value="Glycoside hydrolase/deacetylase"/>
    <property type="match status" value="1"/>
</dbReference>
<dbReference type="PANTHER" id="PTHR46471:SF2">
    <property type="entry name" value="CHITIN DEACETYLASE-RELATED"/>
    <property type="match status" value="1"/>
</dbReference>
<keyword evidence="3" id="KW-1003">Cell membrane</keyword>
<keyword evidence="8" id="KW-0472">Membrane</keyword>
<evidence type="ECO:0000256" key="12">
    <source>
        <dbReference type="SAM" id="MobiDB-lite"/>
    </source>
</evidence>
<evidence type="ECO:0000256" key="6">
    <source>
        <dbReference type="ARBA" id="ARBA00022729"/>
    </source>
</evidence>
<comment type="subcellular location">
    <subcellularLocation>
        <location evidence="2">Cell membrane</location>
        <topology evidence="2">Lipid-anchor</topology>
        <topology evidence="2">GPI-anchor</topology>
    </subcellularLocation>
</comment>
<keyword evidence="18" id="KW-1185">Reference proteome</keyword>
<dbReference type="AlphaFoldDB" id="A0AAD7MKU4"/>
<protein>
    <recommendedName>
        <fullName evidence="19">Chitin deacetylase</fullName>
    </recommendedName>
</protein>
<comment type="cofactor">
    <cofactor evidence="1">
        <name>Co(2+)</name>
        <dbReference type="ChEBI" id="CHEBI:48828"/>
    </cofactor>
</comment>
<dbReference type="GO" id="GO:0046872">
    <property type="term" value="F:metal ion binding"/>
    <property type="evidence" value="ECO:0007669"/>
    <property type="project" value="UniProtKB-KW"/>
</dbReference>
<dbReference type="EMBL" id="JARKIB010000235">
    <property type="protein sequence ID" value="KAJ7720957.1"/>
    <property type="molecule type" value="Genomic_DNA"/>
</dbReference>
<dbReference type="CDD" id="cd10951">
    <property type="entry name" value="CE4_ClCDA_like"/>
    <property type="match status" value="1"/>
</dbReference>
<proteinExistence type="predicted"/>
<keyword evidence="10" id="KW-0449">Lipoprotein</keyword>
<keyword evidence="5" id="KW-0479">Metal-binding</keyword>
<evidence type="ECO:0000313" key="17">
    <source>
        <dbReference type="EMBL" id="KAJ7723582.1"/>
    </source>
</evidence>
<evidence type="ECO:0000256" key="9">
    <source>
        <dbReference type="ARBA" id="ARBA00023277"/>
    </source>
</evidence>
<dbReference type="GO" id="GO:0005886">
    <property type="term" value="C:plasma membrane"/>
    <property type="evidence" value="ECO:0007669"/>
    <property type="project" value="UniProtKB-SubCell"/>
</dbReference>
<dbReference type="PROSITE" id="PS51677">
    <property type="entry name" value="NODB"/>
    <property type="match status" value="1"/>
</dbReference>
<dbReference type="InterPro" id="IPR018392">
    <property type="entry name" value="LysM"/>
</dbReference>
<evidence type="ECO:0000256" key="4">
    <source>
        <dbReference type="ARBA" id="ARBA00022622"/>
    </source>
</evidence>
<evidence type="ECO:0000256" key="7">
    <source>
        <dbReference type="ARBA" id="ARBA00022801"/>
    </source>
</evidence>
<evidence type="ECO:0000256" key="1">
    <source>
        <dbReference type="ARBA" id="ARBA00001941"/>
    </source>
</evidence>
<evidence type="ECO:0000313" key="15">
    <source>
        <dbReference type="EMBL" id="KAJ7720957.1"/>
    </source>
</evidence>
<dbReference type="SUPFAM" id="SSF88713">
    <property type="entry name" value="Glycoside hydrolase/deacetylase"/>
    <property type="match status" value="1"/>
</dbReference>
<evidence type="ECO:0000256" key="11">
    <source>
        <dbReference type="ARBA" id="ARBA00023316"/>
    </source>
</evidence>
<dbReference type="PROSITE" id="PS51782">
    <property type="entry name" value="LYSM"/>
    <property type="match status" value="3"/>
</dbReference>
<feature type="compositionally biased region" description="Low complexity" evidence="12">
    <location>
        <begin position="272"/>
        <end position="305"/>
    </location>
</feature>
<evidence type="ECO:0000259" key="13">
    <source>
        <dbReference type="PROSITE" id="PS51677"/>
    </source>
</evidence>
<organism evidence="15 18">
    <name type="scientific">Mycena metata</name>
    <dbReference type="NCBI Taxonomy" id="1033252"/>
    <lineage>
        <taxon>Eukaryota</taxon>
        <taxon>Fungi</taxon>
        <taxon>Dikarya</taxon>
        <taxon>Basidiomycota</taxon>
        <taxon>Agaricomycotina</taxon>
        <taxon>Agaricomycetes</taxon>
        <taxon>Agaricomycetidae</taxon>
        <taxon>Agaricales</taxon>
        <taxon>Marasmiineae</taxon>
        <taxon>Mycenaceae</taxon>
        <taxon>Mycena</taxon>
    </lineage>
</organism>
<dbReference type="GO" id="GO:0005975">
    <property type="term" value="P:carbohydrate metabolic process"/>
    <property type="evidence" value="ECO:0007669"/>
    <property type="project" value="InterPro"/>
</dbReference>
<feature type="domain" description="LysM" evidence="14">
    <location>
        <begin position="310"/>
        <end position="356"/>
    </location>
</feature>
<feature type="domain" description="LysM" evidence="14">
    <location>
        <begin position="368"/>
        <end position="414"/>
    </location>
</feature>
<feature type="region of interest" description="Disordered" evidence="12">
    <location>
        <begin position="269"/>
        <end position="308"/>
    </location>
</feature>